<dbReference type="Ensembl" id="ENSGACT00000010618.1">
    <property type="protein sequence ID" value="ENSGACP00000010596.1"/>
    <property type="gene ID" value="ENSGACG00000008004.1"/>
</dbReference>
<evidence type="ECO:0000313" key="2">
    <source>
        <dbReference type="Ensembl" id="ENSGACP00000010596.1"/>
    </source>
</evidence>
<dbReference type="AlphaFoldDB" id="G3NZ25"/>
<dbReference type="InParanoid" id="G3NZ25"/>
<protein>
    <submittedName>
        <fullName evidence="2">Uncharacterized protein</fullName>
    </submittedName>
</protein>
<organism evidence="2">
    <name type="scientific">Gasterosteus aculeatus</name>
    <name type="common">Three-spined stickleback</name>
    <dbReference type="NCBI Taxonomy" id="69293"/>
    <lineage>
        <taxon>Eukaryota</taxon>
        <taxon>Metazoa</taxon>
        <taxon>Chordata</taxon>
        <taxon>Craniata</taxon>
        <taxon>Vertebrata</taxon>
        <taxon>Euteleostomi</taxon>
        <taxon>Actinopterygii</taxon>
        <taxon>Neopterygii</taxon>
        <taxon>Teleostei</taxon>
        <taxon>Neoteleostei</taxon>
        <taxon>Acanthomorphata</taxon>
        <taxon>Eupercaria</taxon>
        <taxon>Perciformes</taxon>
        <taxon>Cottioidei</taxon>
        <taxon>Gasterosteales</taxon>
        <taxon>Gasterosteidae</taxon>
        <taxon>Gasterosteus</taxon>
    </lineage>
</organism>
<accession>G3NZ25</accession>
<proteinExistence type="predicted"/>
<feature type="region of interest" description="Disordered" evidence="1">
    <location>
        <begin position="76"/>
        <end position="108"/>
    </location>
</feature>
<name>G3NZ25_GASAC</name>
<dbReference type="Bgee" id="ENSGACG00000008004">
    <property type="expression patterns" value="Expressed in camera-type eye"/>
</dbReference>
<feature type="region of interest" description="Disordered" evidence="1">
    <location>
        <begin position="1"/>
        <end position="20"/>
    </location>
</feature>
<sequence length="108" mass="11514">MDEPRAGHTAAPLSHGRVGRWRKRDLETCRASSGLPPAPAPGATIASDSWRPSLVTCQPYSCSLVNFGDFSVKLNGDSREGKKADKEEPAGCHGAVRSGRKGKRGKRA</sequence>
<feature type="compositionally biased region" description="Basic and acidic residues" evidence="1">
    <location>
        <begin position="76"/>
        <end position="90"/>
    </location>
</feature>
<reference evidence="2" key="2">
    <citation type="submission" date="2024-04" db="UniProtKB">
        <authorList>
            <consortium name="Ensembl"/>
        </authorList>
    </citation>
    <scope>IDENTIFICATION</scope>
</reference>
<evidence type="ECO:0000256" key="1">
    <source>
        <dbReference type="SAM" id="MobiDB-lite"/>
    </source>
</evidence>
<reference evidence="2" key="1">
    <citation type="submission" date="2006-01" db="EMBL/GenBank/DDBJ databases">
        <authorList>
            <person name="Lindblad-Toh K."/>
            <person name="Mauceli E."/>
            <person name="Grabherr M."/>
            <person name="Chang J.L."/>
            <person name="Lander E.S."/>
        </authorList>
    </citation>
    <scope>NUCLEOTIDE SEQUENCE [LARGE SCALE GENOMIC DNA]</scope>
</reference>
<feature type="compositionally biased region" description="Basic residues" evidence="1">
    <location>
        <begin position="98"/>
        <end position="108"/>
    </location>
</feature>